<evidence type="ECO:0000313" key="1">
    <source>
        <dbReference type="EMBL" id="PPS02399.1"/>
    </source>
</evidence>
<dbReference type="EMBL" id="KZ664932">
    <property type="protein sequence ID" value="PPS02399.1"/>
    <property type="molecule type" value="Genomic_DNA"/>
</dbReference>
<gene>
    <name evidence="1" type="ORF">GOBAR_AA18252</name>
</gene>
<name>A0A2P5XGB7_GOSBA</name>
<accession>A0A2P5XGB7</accession>
<proteinExistence type="predicted"/>
<dbReference type="OrthoDB" id="1019451at2759"/>
<protein>
    <submittedName>
        <fullName evidence="1">Uncharacterized protein</fullName>
    </submittedName>
</protein>
<sequence>MIDKLPVSKLLKPSSRPVSRAHRTNNLPLVRTLAYPLTFLSVNSPFSSHQSFHRLQNLLNPVLGAYISPSLHRHPMGCLISLPWYLLKPQFNFQITINASPSMQISWKPMSSAIEMACKHACASAITGSDIFSHGQLNDASKMIFMVSRSVGFHSELSTTWTPRNTTPSVAISVQ</sequence>
<organism evidence="1 2">
    <name type="scientific">Gossypium barbadense</name>
    <name type="common">Sea Island cotton</name>
    <name type="synonym">Hibiscus barbadensis</name>
    <dbReference type="NCBI Taxonomy" id="3634"/>
    <lineage>
        <taxon>Eukaryota</taxon>
        <taxon>Viridiplantae</taxon>
        <taxon>Streptophyta</taxon>
        <taxon>Embryophyta</taxon>
        <taxon>Tracheophyta</taxon>
        <taxon>Spermatophyta</taxon>
        <taxon>Magnoliopsida</taxon>
        <taxon>eudicotyledons</taxon>
        <taxon>Gunneridae</taxon>
        <taxon>Pentapetalae</taxon>
        <taxon>rosids</taxon>
        <taxon>malvids</taxon>
        <taxon>Malvales</taxon>
        <taxon>Malvaceae</taxon>
        <taxon>Malvoideae</taxon>
        <taxon>Gossypium</taxon>
    </lineage>
</organism>
<reference evidence="1 2" key="1">
    <citation type="submission" date="2015-01" db="EMBL/GenBank/DDBJ databases">
        <title>Genome of allotetraploid Gossypium barbadense reveals genomic plasticity and fiber elongation in cotton evolution.</title>
        <authorList>
            <person name="Chen X."/>
            <person name="Liu X."/>
            <person name="Zhao B."/>
            <person name="Zheng H."/>
            <person name="Hu Y."/>
            <person name="Lu G."/>
            <person name="Yang C."/>
            <person name="Chen J."/>
            <person name="Shan C."/>
            <person name="Zhang L."/>
            <person name="Zhou Y."/>
            <person name="Wang L."/>
            <person name="Guo W."/>
            <person name="Bai Y."/>
            <person name="Ruan J."/>
            <person name="Shangguan X."/>
            <person name="Mao Y."/>
            <person name="Jiang J."/>
            <person name="Zhu Y."/>
            <person name="Lei J."/>
            <person name="Kang H."/>
            <person name="Chen S."/>
            <person name="He X."/>
            <person name="Wang R."/>
            <person name="Wang Y."/>
            <person name="Chen J."/>
            <person name="Wang L."/>
            <person name="Yu S."/>
            <person name="Wang B."/>
            <person name="Wei J."/>
            <person name="Song S."/>
            <person name="Lu X."/>
            <person name="Gao Z."/>
            <person name="Gu W."/>
            <person name="Deng X."/>
            <person name="Ma D."/>
            <person name="Wang S."/>
            <person name="Liang W."/>
            <person name="Fang L."/>
            <person name="Cai C."/>
            <person name="Zhu X."/>
            <person name="Zhou B."/>
            <person name="Zhang Y."/>
            <person name="Chen Z."/>
            <person name="Xu S."/>
            <person name="Zhu R."/>
            <person name="Wang S."/>
            <person name="Zhang T."/>
            <person name="Zhao G."/>
        </authorList>
    </citation>
    <scope>NUCLEOTIDE SEQUENCE [LARGE SCALE GENOMIC DNA]</scope>
    <source>
        <strain evidence="2">cv. Xinhai21</strain>
        <tissue evidence="1">Leaf</tissue>
    </source>
</reference>
<evidence type="ECO:0000313" key="2">
    <source>
        <dbReference type="Proteomes" id="UP000239757"/>
    </source>
</evidence>
<dbReference type="Proteomes" id="UP000239757">
    <property type="component" value="Unassembled WGS sequence"/>
</dbReference>
<dbReference type="AlphaFoldDB" id="A0A2P5XGB7"/>